<keyword evidence="2" id="KW-1185">Reference proteome</keyword>
<dbReference type="PANTHER" id="PTHR38433:SF1">
    <property type="entry name" value="DUF1641 DOMAIN-CONTAINING PROTEIN"/>
    <property type="match status" value="1"/>
</dbReference>
<dbReference type="InterPro" id="IPR012440">
    <property type="entry name" value="DUF1641"/>
</dbReference>
<evidence type="ECO:0000313" key="2">
    <source>
        <dbReference type="Proteomes" id="UP001164761"/>
    </source>
</evidence>
<sequence>MAKPTTNVNRLEPTKEDQLKDASQAMQEAFAAHGEAINSLLVVIQDLHDSGLLDILHALLNSKEKVASIALEQILKPSVLNTIKNAMTACSMVSKIDPSHVNALGEALVVGLKRGQDNLESGKRVGVFQLAKALRSPDVNRTFALMLGVLEGMGQKL</sequence>
<accession>A0ABY6ZEB9</accession>
<name>A0ABY6ZEB9_9BACL</name>
<evidence type="ECO:0000313" key="1">
    <source>
        <dbReference type="EMBL" id="WAH41158.1"/>
    </source>
</evidence>
<dbReference type="Pfam" id="PF07849">
    <property type="entry name" value="DUF1641"/>
    <property type="match status" value="1"/>
</dbReference>
<dbReference type="EMBL" id="CP104067">
    <property type="protein sequence ID" value="WAH41158.1"/>
    <property type="molecule type" value="Genomic_DNA"/>
</dbReference>
<reference evidence="1" key="1">
    <citation type="submission" date="2022-08" db="EMBL/GenBank/DDBJ databases">
        <title>Alicyclobacillus fastidiosus DSM 17978, complete genome.</title>
        <authorList>
            <person name="Wang Q."/>
            <person name="Cai R."/>
            <person name="Wang Z."/>
        </authorList>
    </citation>
    <scope>NUCLEOTIDE SEQUENCE</scope>
    <source>
        <strain evidence="1">DSM 17978</strain>
    </source>
</reference>
<dbReference type="PANTHER" id="PTHR38433">
    <property type="match status" value="1"/>
</dbReference>
<dbReference type="Proteomes" id="UP001164761">
    <property type="component" value="Chromosome"/>
</dbReference>
<protein>
    <submittedName>
        <fullName evidence="1">DUF1641 domain-containing protein</fullName>
    </submittedName>
</protein>
<gene>
    <name evidence="1" type="ORF">NZD89_23285</name>
</gene>
<proteinExistence type="predicted"/>
<organism evidence="1 2">
    <name type="scientific">Alicyclobacillus fastidiosus</name>
    <dbReference type="NCBI Taxonomy" id="392011"/>
    <lineage>
        <taxon>Bacteria</taxon>
        <taxon>Bacillati</taxon>
        <taxon>Bacillota</taxon>
        <taxon>Bacilli</taxon>
        <taxon>Bacillales</taxon>
        <taxon>Alicyclobacillaceae</taxon>
        <taxon>Alicyclobacillus</taxon>
    </lineage>
</organism>
<dbReference type="RefSeq" id="WP_268005065.1">
    <property type="nucleotide sequence ID" value="NZ_CP104067.1"/>
</dbReference>